<feature type="domain" description="Cupin type-2" evidence="1">
    <location>
        <begin position="46"/>
        <end position="93"/>
    </location>
</feature>
<name>A0ABQ6CRT2_9HYPH</name>
<dbReference type="RefSeq" id="WP_284315469.1">
    <property type="nucleotide sequence ID" value="NZ_BSPC01000063.1"/>
</dbReference>
<dbReference type="InterPro" id="IPR013096">
    <property type="entry name" value="Cupin_2"/>
</dbReference>
<comment type="caution">
    <text evidence="2">The sequence shown here is derived from an EMBL/GenBank/DDBJ whole genome shotgun (WGS) entry which is preliminary data.</text>
</comment>
<dbReference type="InterPro" id="IPR011051">
    <property type="entry name" value="RmlC_Cupin_sf"/>
</dbReference>
<protein>
    <recommendedName>
        <fullName evidence="1">Cupin type-2 domain-containing protein</fullName>
    </recommendedName>
</protein>
<proteinExistence type="predicted"/>
<keyword evidence="3" id="KW-1185">Reference proteome</keyword>
<gene>
    <name evidence="2" type="ORF">GCM10007874_55330</name>
</gene>
<organism evidence="2 3">
    <name type="scientific">Labrys miyagiensis</name>
    <dbReference type="NCBI Taxonomy" id="346912"/>
    <lineage>
        <taxon>Bacteria</taxon>
        <taxon>Pseudomonadati</taxon>
        <taxon>Pseudomonadota</taxon>
        <taxon>Alphaproteobacteria</taxon>
        <taxon>Hyphomicrobiales</taxon>
        <taxon>Xanthobacteraceae</taxon>
        <taxon>Labrys</taxon>
    </lineage>
</organism>
<evidence type="ECO:0000313" key="2">
    <source>
        <dbReference type="EMBL" id="GLS22515.1"/>
    </source>
</evidence>
<evidence type="ECO:0000259" key="1">
    <source>
        <dbReference type="Pfam" id="PF07883"/>
    </source>
</evidence>
<dbReference type="Proteomes" id="UP001156882">
    <property type="component" value="Unassembled WGS sequence"/>
</dbReference>
<evidence type="ECO:0000313" key="3">
    <source>
        <dbReference type="Proteomes" id="UP001156882"/>
    </source>
</evidence>
<dbReference type="Gene3D" id="2.60.120.10">
    <property type="entry name" value="Jelly Rolls"/>
    <property type="match status" value="1"/>
</dbReference>
<dbReference type="InterPro" id="IPR014710">
    <property type="entry name" value="RmlC-like_jellyroll"/>
</dbReference>
<dbReference type="EMBL" id="BSPC01000063">
    <property type="protein sequence ID" value="GLS22515.1"/>
    <property type="molecule type" value="Genomic_DNA"/>
</dbReference>
<sequence>MADSSWDWLKPLSFFRDNLGKDGKPFFTGMAHGTMTVELYRPVGRDLQQPHTQDELYIVIVGTGTFSKAGEVRPFGPGDLIFVEAGLEHRFETFSEDFETWVIFWGPQGGESA</sequence>
<reference evidence="3" key="1">
    <citation type="journal article" date="2019" name="Int. J. Syst. Evol. Microbiol.">
        <title>The Global Catalogue of Microorganisms (GCM) 10K type strain sequencing project: providing services to taxonomists for standard genome sequencing and annotation.</title>
        <authorList>
            <consortium name="The Broad Institute Genomics Platform"/>
            <consortium name="The Broad Institute Genome Sequencing Center for Infectious Disease"/>
            <person name="Wu L."/>
            <person name="Ma J."/>
        </authorList>
    </citation>
    <scope>NUCLEOTIDE SEQUENCE [LARGE SCALE GENOMIC DNA]</scope>
    <source>
        <strain evidence="3">NBRC 101365</strain>
    </source>
</reference>
<dbReference type="Pfam" id="PF07883">
    <property type="entry name" value="Cupin_2"/>
    <property type="match status" value="1"/>
</dbReference>
<dbReference type="SUPFAM" id="SSF51182">
    <property type="entry name" value="RmlC-like cupins"/>
    <property type="match status" value="1"/>
</dbReference>
<accession>A0ABQ6CRT2</accession>